<evidence type="ECO:0000259" key="4">
    <source>
        <dbReference type="PROSITE" id="PS51462"/>
    </source>
</evidence>
<gene>
    <name evidence="5" type="ORF">GLV81_08735</name>
</gene>
<comment type="cofactor">
    <cofactor evidence="1">
        <name>Mg(2+)</name>
        <dbReference type="ChEBI" id="CHEBI:18420"/>
    </cofactor>
</comment>
<evidence type="ECO:0000313" key="5">
    <source>
        <dbReference type="EMBL" id="QGW28167.1"/>
    </source>
</evidence>
<dbReference type="PROSITE" id="PS00893">
    <property type="entry name" value="NUDIX_BOX"/>
    <property type="match status" value="1"/>
</dbReference>
<dbReference type="Pfam" id="PF00293">
    <property type="entry name" value="NUDIX"/>
    <property type="match status" value="1"/>
</dbReference>
<dbReference type="KEGG" id="fls:GLV81_08735"/>
<dbReference type="AlphaFoldDB" id="A0A6I6G740"/>
<accession>A0A6I6G740</accession>
<sequence>MANTYRIYFGNKPFYISNVLTPDMQQLTDAGCTLVINQPTDSCVQSCIHDLDKTDADAAIILSSKPDYYFQLLQSKFQTITAGGGLVKNENGEYLFIFRRGKWDLPKGKLDEGETLEACALREVQEETGLQHVQLMAPLITTWHTYHERGQFLLKESVWYRMEASTAEALVPQTEEDIQTLQWVAPHDIPALLDNTFPSIIDVLKAEGVVLEG</sequence>
<dbReference type="Proteomes" id="UP000426027">
    <property type="component" value="Chromosome"/>
</dbReference>
<protein>
    <submittedName>
        <fullName evidence="5">NUDIX domain-containing protein</fullName>
    </submittedName>
</protein>
<dbReference type="InterPro" id="IPR020084">
    <property type="entry name" value="NUDIX_hydrolase_CS"/>
</dbReference>
<dbReference type="PROSITE" id="PS51462">
    <property type="entry name" value="NUDIX"/>
    <property type="match status" value="1"/>
</dbReference>
<dbReference type="InterPro" id="IPR000086">
    <property type="entry name" value="NUDIX_hydrolase_dom"/>
</dbReference>
<name>A0A6I6G740_9BACT</name>
<evidence type="ECO:0000256" key="2">
    <source>
        <dbReference type="ARBA" id="ARBA00022801"/>
    </source>
</evidence>
<feature type="domain" description="Nudix hydrolase" evidence="4">
    <location>
        <begin position="78"/>
        <end position="207"/>
    </location>
</feature>
<comment type="similarity">
    <text evidence="3">Belongs to the Nudix hydrolase family.</text>
</comment>
<dbReference type="PANTHER" id="PTHR43046:SF14">
    <property type="entry name" value="MUTT_NUDIX FAMILY PROTEIN"/>
    <property type="match status" value="1"/>
</dbReference>
<dbReference type="PANTHER" id="PTHR43046">
    <property type="entry name" value="GDP-MANNOSE MANNOSYL HYDROLASE"/>
    <property type="match status" value="1"/>
</dbReference>
<dbReference type="GO" id="GO:0016787">
    <property type="term" value="F:hydrolase activity"/>
    <property type="evidence" value="ECO:0007669"/>
    <property type="project" value="UniProtKB-KW"/>
</dbReference>
<keyword evidence="6" id="KW-1185">Reference proteome</keyword>
<dbReference type="CDD" id="cd03673">
    <property type="entry name" value="NUDIX_Ap6A_hydrolase"/>
    <property type="match status" value="1"/>
</dbReference>
<evidence type="ECO:0000313" key="6">
    <source>
        <dbReference type="Proteomes" id="UP000426027"/>
    </source>
</evidence>
<dbReference type="EMBL" id="CP046566">
    <property type="protein sequence ID" value="QGW28167.1"/>
    <property type="molecule type" value="Genomic_DNA"/>
</dbReference>
<evidence type="ECO:0000256" key="1">
    <source>
        <dbReference type="ARBA" id="ARBA00001946"/>
    </source>
</evidence>
<evidence type="ECO:0000256" key="3">
    <source>
        <dbReference type="RuleBase" id="RU003476"/>
    </source>
</evidence>
<dbReference type="InterPro" id="IPR020476">
    <property type="entry name" value="Nudix_hydrolase"/>
</dbReference>
<organism evidence="5 6">
    <name type="scientific">Phnomibacter ginsenosidimutans</name>
    <dbReference type="NCBI Taxonomy" id="2676868"/>
    <lineage>
        <taxon>Bacteria</taxon>
        <taxon>Pseudomonadati</taxon>
        <taxon>Bacteroidota</taxon>
        <taxon>Chitinophagia</taxon>
        <taxon>Chitinophagales</taxon>
        <taxon>Chitinophagaceae</taxon>
        <taxon>Phnomibacter</taxon>
    </lineage>
</organism>
<proteinExistence type="inferred from homology"/>
<dbReference type="RefSeq" id="WP_157478526.1">
    <property type="nucleotide sequence ID" value="NZ_CP046566.1"/>
</dbReference>
<dbReference type="SUPFAM" id="SSF55811">
    <property type="entry name" value="Nudix"/>
    <property type="match status" value="1"/>
</dbReference>
<dbReference type="PRINTS" id="PR00502">
    <property type="entry name" value="NUDIXFAMILY"/>
</dbReference>
<dbReference type="InterPro" id="IPR015797">
    <property type="entry name" value="NUDIX_hydrolase-like_dom_sf"/>
</dbReference>
<reference evidence="5 6" key="1">
    <citation type="submission" date="2019-11" db="EMBL/GenBank/DDBJ databases">
        <authorList>
            <person name="Im W.T."/>
        </authorList>
    </citation>
    <scope>NUCLEOTIDE SEQUENCE [LARGE SCALE GENOMIC DNA]</scope>
    <source>
        <strain evidence="5 6">SB-02</strain>
    </source>
</reference>
<keyword evidence="2 3" id="KW-0378">Hydrolase</keyword>
<dbReference type="Gene3D" id="3.90.79.10">
    <property type="entry name" value="Nucleoside Triphosphate Pyrophosphohydrolase"/>
    <property type="match status" value="1"/>
</dbReference>